<protein>
    <submittedName>
        <fullName evidence="3">Uncharacterized protein</fullName>
    </submittedName>
</protein>
<accession>A0AAN8NX38</accession>
<name>A0AAN8NX38_9PEZI</name>
<dbReference type="AlphaFoldDB" id="A0AAN8NX38"/>
<proteinExistence type="predicted"/>
<feature type="signal peptide" evidence="2">
    <location>
        <begin position="1"/>
        <end position="16"/>
    </location>
</feature>
<dbReference type="Proteomes" id="UP001307849">
    <property type="component" value="Unassembled WGS sequence"/>
</dbReference>
<organism evidence="3 4">
    <name type="scientific">Arthrobotrys conoides</name>
    <dbReference type="NCBI Taxonomy" id="74498"/>
    <lineage>
        <taxon>Eukaryota</taxon>
        <taxon>Fungi</taxon>
        <taxon>Dikarya</taxon>
        <taxon>Ascomycota</taxon>
        <taxon>Pezizomycotina</taxon>
        <taxon>Orbiliomycetes</taxon>
        <taxon>Orbiliales</taxon>
        <taxon>Orbiliaceae</taxon>
        <taxon>Arthrobotrys</taxon>
    </lineage>
</organism>
<dbReference type="EMBL" id="JAVHJM010000001">
    <property type="protein sequence ID" value="KAK6520820.1"/>
    <property type="molecule type" value="Genomic_DNA"/>
</dbReference>
<sequence length="393" mass="42626">MILILYILCLSAGSSTSSLLITPKNPKPQTSDIGAEASKLIESSTAISTAATPTSHMQGFDADLEHPKGKPKDTTPVQEKKKKVEQPFGDRVTGQDPQPPIFNSTDIDGNRRTGRSSSKPGQWGGFYLAEMIVVCNSPEQTIRTTVSNYAAWDTYGLGPDSHADWNYLVGAFGRANVLDLIRNKGLECAGCDCQTDVEDNDLQWGLKPNERNPNCDTQEKADLCQLVFNCACQESLTFAGGRVSGGPGILHSKGDPQLGYGIYVKGPVRDGGHRRIQSRPYDTQILGGGYQVQGYAEGIDDLVPTEPRGRQLDPDTKEPYYLEGPEEVGESRQGSLARLGGLAAGYGTFLADKIISRVPGGRKSSRFRKRENSGVDGFEELYTSNKPERTAVT</sequence>
<feature type="region of interest" description="Disordered" evidence="1">
    <location>
        <begin position="50"/>
        <end position="120"/>
    </location>
</feature>
<evidence type="ECO:0000313" key="3">
    <source>
        <dbReference type="EMBL" id="KAK6520820.1"/>
    </source>
</evidence>
<keyword evidence="2" id="KW-0732">Signal</keyword>
<evidence type="ECO:0000313" key="4">
    <source>
        <dbReference type="Proteomes" id="UP001307849"/>
    </source>
</evidence>
<feature type="compositionally biased region" description="Basic and acidic residues" evidence="1">
    <location>
        <begin position="63"/>
        <end position="85"/>
    </location>
</feature>
<keyword evidence="4" id="KW-1185">Reference proteome</keyword>
<evidence type="ECO:0000256" key="2">
    <source>
        <dbReference type="SAM" id="SignalP"/>
    </source>
</evidence>
<evidence type="ECO:0000256" key="1">
    <source>
        <dbReference type="SAM" id="MobiDB-lite"/>
    </source>
</evidence>
<comment type="caution">
    <text evidence="3">The sequence shown here is derived from an EMBL/GenBank/DDBJ whole genome shotgun (WGS) entry which is preliminary data.</text>
</comment>
<reference evidence="3 4" key="1">
    <citation type="submission" date="2019-10" db="EMBL/GenBank/DDBJ databases">
        <authorList>
            <person name="Palmer J.M."/>
        </authorList>
    </citation>
    <scope>NUCLEOTIDE SEQUENCE [LARGE SCALE GENOMIC DNA]</scope>
    <source>
        <strain evidence="3 4">TWF506</strain>
    </source>
</reference>
<feature type="chain" id="PRO_5042922582" evidence="2">
    <location>
        <begin position="17"/>
        <end position="393"/>
    </location>
</feature>
<gene>
    <name evidence="3" type="ORF">TWF506_001063</name>
</gene>